<sequence>MLRREFLAASAAGLFFPSAAHAAGGPLIVPDPIIRDRVASPLGPLGFQRTALKEGRRIRLPESEIKRIAWTVDDGASAAGVRDYLDFVERYDLRMTFFINSVYPAWKKNREQIQELVDAGKIQLANHTHSHPSMTRLSSAGIKQELRKCGSFIEDTFGVSAKPYYRPPYGRIDSRVINVANDMGYTSPVMWSGSLGDSATQRKRYILQLGNKWIRDRTILLDHFNDRTPKYVFKALAKHLEQRELLTVTLDDVYYS</sequence>
<proteinExistence type="predicted"/>
<feature type="domain" description="NodB homology" evidence="1">
    <location>
        <begin position="66"/>
        <end position="256"/>
    </location>
</feature>
<dbReference type="InterPro" id="IPR011330">
    <property type="entry name" value="Glyco_hydro/deAcase_b/a-brl"/>
</dbReference>
<dbReference type="GO" id="GO:0016810">
    <property type="term" value="F:hydrolase activity, acting on carbon-nitrogen (but not peptide) bonds"/>
    <property type="evidence" value="ECO:0007669"/>
    <property type="project" value="InterPro"/>
</dbReference>
<dbReference type="AlphaFoldDB" id="A0A6J6HZA0"/>
<dbReference type="InterPro" id="IPR002509">
    <property type="entry name" value="NODB_dom"/>
</dbReference>
<accession>A0A6J6HZA0</accession>
<organism evidence="2">
    <name type="scientific">freshwater metagenome</name>
    <dbReference type="NCBI Taxonomy" id="449393"/>
    <lineage>
        <taxon>unclassified sequences</taxon>
        <taxon>metagenomes</taxon>
        <taxon>ecological metagenomes</taxon>
    </lineage>
</organism>
<evidence type="ECO:0000313" key="2">
    <source>
        <dbReference type="EMBL" id="CAB4619411.1"/>
    </source>
</evidence>
<reference evidence="2" key="1">
    <citation type="submission" date="2020-05" db="EMBL/GenBank/DDBJ databases">
        <authorList>
            <person name="Chiriac C."/>
            <person name="Salcher M."/>
            <person name="Ghai R."/>
            <person name="Kavagutti S V."/>
        </authorList>
    </citation>
    <scope>NUCLEOTIDE SEQUENCE</scope>
</reference>
<dbReference type="Gene3D" id="3.20.20.370">
    <property type="entry name" value="Glycoside hydrolase/deacetylase"/>
    <property type="match status" value="1"/>
</dbReference>
<dbReference type="PROSITE" id="PS51677">
    <property type="entry name" value="NODB"/>
    <property type="match status" value="1"/>
</dbReference>
<protein>
    <submittedName>
        <fullName evidence="2">Unannotated protein</fullName>
    </submittedName>
</protein>
<dbReference type="CDD" id="cd10917">
    <property type="entry name" value="CE4_NodB_like_6s_7s"/>
    <property type="match status" value="1"/>
</dbReference>
<dbReference type="InterPro" id="IPR050248">
    <property type="entry name" value="Polysacc_deacetylase_ArnD"/>
</dbReference>
<dbReference type="EMBL" id="CAEZVE010000055">
    <property type="protein sequence ID" value="CAB4619411.1"/>
    <property type="molecule type" value="Genomic_DNA"/>
</dbReference>
<dbReference type="PANTHER" id="PTHR10587">
    <property type="entry name" value="GLYCOSYL TRANSFERASE-RELATED"/>
    <property type="match status" value="1"/>
</dbReference>
<dbReference type="Pfam" id="PF01522">
    <property type="entry name" value="Polysacc_deac_1"/>
    <property type="match status" value="1"/>
</dbReference>
<name>A0A6J6HZA0_9ZZZZ</name>
<dbReference type="SUPFAM" id="SSF88713">
    <property type="entry name" value="Glycoside hydrolase/deacetylase"/>
    <property type="match status" value="1"/>
</dbReference>
<dbReference type="GO" id="GO:0005975">
    <property type="term" value="P:carbohydrate metabolic process"/>
    <property type="evidence" value="ECO:0007669"/>
    <property type="project" value="InterPro"/>
</dbReference>
<evidence type="ECO:0000259" key="1">
    <source>
        <dbReference type="PROSITE" id="PS51677"/>
    </source>
</evidence>
<gene>
    <name evidence="2" type="ORF">UFOPK1931_00410</name>
</gene>